<gene>
    <name evidence="2" type="ORF">FCN80_00925</name>
</gene>
<dbReference type="Proteomes" id="UP000305202">
    <property type="component" value="Unassembled WGS sequence"/>
</dbReference>
<protein>
    <recommendedName>
        <fullName evidence="4">DUF2644 domain-containing protein</fullName>
    </recommendedName>
</protein>
<name>A0ABY2SSP6_9HYPH</name>
<evidence type="ECO:0000256" key="1">
    <source>
        <dbReference type="SAM" id="Phobius"/>
    </source>
</evidence>
<feature type="transmembrane region" description="Helical" evidence="1">
    <location>
        <begin position="20"/>
        <end position="37"/>
    </location>
</feature>
<proteinExistence type="predicted"/>
<organism evidence="2 3">
    <name type="scientific">Martelella alba</name>
    <dbReference type="NCBI Taxonomy" id="2590451"/>
    <lineage>
        <taxon>Bacteria</taxon>
        <taxon>Pseudomonadati</taxon>
        <taxon>Pseudomonadota</taxon>
        <taxon>Alphaproteobacteria</taxon>
        <taxon>Hyphomicrobiales</taxon>
        <taxon>Aurantimonadaceae</taxon>
        <taxon>Martelella</taxon>
    </lineage>
</organism>
<evidence type="ECO:0008006" key="4">
    <source>
        <dbReference type="Google" id="ProtNLM"/>
    </source>
</evidence>
<dbReference type="RefSeq" id="WP_136987939.1">
    <property type="nucleotide sequence ID" value="NZ_SZPQ01000001.1"/>
</dbReference>
<keyword evidence="3" id="KW-1185">Reference proteome</keyword>
<sequence length="78" mass="8459">MSIKELITNPAGKLSTNDCMVLGCFITTTGVVVWYAFKLVLPDWMFWAYVLTWGGHSVASKFVAYKNNIGGGNGQPAA</sequence>
<dbReference type="EMBL" id="SZPQ01000001">
    <property type="protein sequence ID" value="TKI08648.1"/>
    <property type="molecule type" value="Genomic_DNA"/>
</dbReference>
<keyword evidence="1" id="KW-0472">Membrane</keyword>
<reference evidence="2 3" key="1">
    <citation type="submission" date="2019-04" db="EMBL/GenBank/DDBJ databases">
        <authorList>
            <person name="Li M."/>
            <person name="Gao C."/>
        </authorList>
    </citation>
    <scope>NUCLEOTIDE SEQUENCE [LARGE SCALE GENOMIC DNA]</scope>
    <source>
        <strain evidence="2 3">BGMRC 2031</strain>
    </source>
</reference>
<keyword evidence="1" id="KW-1133">Transmembrane helix</keyword>
<keyword evidence="1" id="KW-0812">Transmembrane</keyword>
<evidence type="ECO:0000313" key="3">
    <source>
        <dbReference type="Proteomes" id="UP000305202"/>
    </source>
</evidence>
<comment type="caution">
    <text evidence="2">The sequence shown here is derived from an EMBL/GenBank/DDBJ whole genome shotgun (WGS) entry which is preliminary data.</text>
</comment>
<accession>A0ABY2SSP6</accession>
<evidence type="ECO:0000313" key="2">
    <source>
        <dbReference type="EMBL" id="TKI08648.1"/>
    </source>
</evidence>